<proteinExistence type="predicted"/>
<gene>
    <name evidence="3" type="ORF">EZS28_021452</name>
</gene>
<evidence type="ECO:0000313" key="3">
    <source>
        <dbReference type="EMBL" id="KAA6383021.1"/>
    </source>
</evidence>
<dbReference type="PANTHER" id="PTHR23313:SF0">
    <property type="entry name" value="TESTIS-EXPRESSED PROTEIN 9"/>
    <property type="match status" value="1"/>
</dbReference>
<evidence type="ECO:0000313" key="4">
    <source>
        <dbReference type="Proteomes" id="UP000324800"/>
    </source>
</evidence>
<dbReference type="EMBL" id="SNRW01006463">
    <property type="protein sequence ID" value="KAA6383021.1"/>
    <property type="molecule type" value="Genomic_DNA"/>
</dbReference>
<evidence type="ECO:0000256" key="2">
    <source>
        <dbReference type="SAM" id="MobiDB-lite"/>
    </source>
</evidence>
<organism evidence="3 4">
    <name type="scientific">Streblomastix strix</name>
    <dbReference type="NCBI Taxonomy" id="222440"/>
    <lineage>
        <taxon>Eukaryota</taxon>
        <taxon>Metamonada</taxon>
        <taxon>Preaxostyla</taxon>
        <taxon>Oxymonadida</taxon>
        <taxon>Streblomastigidae</taxon>
        <taxon>Streblomastix</taxon>
    </lineage>
</organism>
<evidence type="ECO:0000256" key="1">
    <source>
        <dbReference type="SAM" id="Coils"/>
    </source>
</evidence>
<reference evidence="3 4" key="1">
    <citation type="submission" date="2019-03" db="EMBL/GenBank/DDBJ databases">
        <title>Single cell metagenomics reveals metabolic interactions within the superorganism composed of flagellate Streblomastix strix and complex community of Bacteroidetes bacteria on its surface.</title>
        <authorList>
            <person name="Treitli S.C."/>
            <person name="Kolisko M."/>
            <person name="Husnik F."/>
            <person name="Keeling P."/>
            <person name="Hampl V."/>
        </authorList>
    </citation>
    <scope>NUCLEOTIDE SEQUENCE [LARGE SCALE GENOMIC DNA]</scope>
    <source>
        <strain evidence="3">ST1C</strain>
    </source>
</reference>
<dbReference type="OrthoDB" id="269872at2759"/>
<feature type="compositionally biased region" description="Acidic residues" evidence="2">
    <location>
        <begin position="11"/>
        <end position="32"/>
    </location>
</feature>
<feature type="region of interest" description="Disordered" evidence="2">
    <location>
        <begin position="1"/>
        <end position="37"/>
    </location>
</feature>
<keyword evidence="1" id="KW-0175">Coiled coil</keyword>
<sequence length="224" mass="25421">MDFAFLSQTEPEPDPEPEPMQETTDEDGDDGEGGVSSAITIRLQRARILALEAQVKQLQNALAQQAGAAEGAGHELKEAVEERGRLIRVNKQLEAQFSKINTQYELLKAKNAETEAQFNGLKKEFDQLQKENKSVAAQGGAKQTKMNRALEEEIVGKARTQEDAFRAELKNYQRQKTELILAFKKQQKLIDVLKRQKMHIEASRLFNFTEEEFTKLLDQVERTT</sequence>
<dbReference type="AlphaFoldDB" id="A0A5J4VKB3"/>
<feature type="coiled-coil region" evidence="1">
    <location>
        <begin position="41"/>
        <end position="175"/>
    </location>
</feature>
<dbReference type="Proteomes" id="UP000324800">
    <property type="component" value="Unassembled WGS sequence"/>
</dbReference>
<accession>A0A5J4VKB3</accession>
<dbReference type="PANTHER" id="PTHR23313">
    <property type="entry name" value="TSEC1-RELATED"/>
    <property type="match status" value="1"/>
</dbReference>
<protein>
    <submittedName>
        <fullName evidence="3">Uncharacterized protein</fullName>
    </submittedName>
</protein>
<name>A0A5J4VKB3_9EUKA</name>
<comment type="caution">
    <text evidence="3">The sequence shown here is derived from an EMBL/GenBank/DDBJ whole genome shotgun (WGS) entry which is preliminary data.</text>
</comment>